<name>I3S393_LOTJA</name>
<evidence type="ECO:0000313" key="1">
    <source>
        <dbReference type="EMBL" id="AFK34735.1"/>
    </source>
</evidence>
<proteinExistence type="evidence at transcript level"/>
<dbReference type="AlphaFoldDB" id="I3S393"/>
<reference evidence="1" key="1">
    <citation type="submission" date="2012-05" db="EMBL/GenBank/DDBJ databases">
        <authorList>
            <person name="Krishnakumar V."/>
            <person name="Cheung F."/>
            <person name="Xiao Y."/>
            <person name="Chan A."/>
            <person name="Moskal W.A."/>
            <person name="Town C.D."/>
        </authorList>
    </citation>
    <scope>NUCLEOTIDE SEQUENCE</scope>
</reference>
<protein>
    <submittedName>
        <fullName evidence="1">Uncharacterized protein</fullName>
    </submittedName>
</protein>
<organism evidence="1">
    <name type="scientific">Lotus japonicus</name>
    <name type="common">Lotus corniculatus var. japonicus</name>
    <dbReference type="NCBI Taxonomy" id="34305"/>
    <lineage>
        <taxon>Eukaryota</taxon>
        <taxon>Viridiplantae</taxon>
        <taxon>Streptophyta</taxon>
        <taxon>Embryophyta</taxon>
        <taxon>Tracheophyta</taxon>
        <taxon>Spermatophyta</taxon>
        <taxon>Magnoliopsida</taxon>
        <taxon>eudicotyledons</taxon>
        <taxon>Gunneridae</taxon>
        <taxon>Pentapetalae</taxon>
        <taxon>rosids</taxon>
        <taxon>fabids</taxon>
        <taxon>Fabales</taxon>
        <taxon>Fabaceae</taxon>
        <taxon>Papilionoideae</taxon>
        <taxon>50 kb inversion clade</taxon>
        <taxon>NPAAA clade</taxon>
        <taxon>Hologalegina</taxon>
        <taxon>robinioid clade</taxon>
        <taxon>Loteae</taxon>
        <taxon>Lotus</taxon>
    </lineage>
</organism>
<sequence>MILIIQNTELRLAKKKNTELRYTCYLVTSVYTDTYHSKQL</sequence>
<accession>I3S393</accession>
<dbReference type="EMBL" id="BT134940">
    <property type="protein sequence ID" value="AFK34735.1"/>
    <property type="molecule type" value="mRNA"/>
</dbReference>